<keyword evidence="9" id="KW-1185">Reference proteome</keyword>
<dbReference type="GO" id="GO:0006491">
    <property type="term" value="P:N-glycan processing"/>
    <property type="evidence" value="ECO:0007669"/>
    <property type="project" value="TreeGrafter"/>
</dbReference>
<keyword evidence="2 6" id="KW-0732">Signal</keyword>
<dbReference type="PROSITE" id="PS51914">
    <property type="entry name" value="MRH"/>
    <property type="match status" value="1"/>
</dbReference>
<dbReference type="InterPro" id="IPR039794">
    <property type="entry name" value="Gtb1-like"/>
</dbReference>
<dbReference type="EMBL" id="MU154536">
    <property type="protein sequence ID" value="KAF9498643.1"/>
    <property type="molecule type" value="Genomic_DNA"/>
</dbReference>
<feature type="chain" id="PRO_5040224428" description="Glucosidase 2 subunit beta" evidence="6">
    <location>
        <begin position="17"/>
        <end position="550"/>
    </location>
</feature>
<dbReference type="Pfam" id="PF12999">
    <property type="entry name" value="PRKCSH-like"/>
    <property type="match status" value="1"/>
</dbReference>
<evidence type="ECO:0000313" key="8">
    <source>
        <dbReference type="EMBL" id="KAF9498643.1"/>
    </source>
</evidence>
<dbReference type="SUPFAM" id="SSF50911">
    <property type="entry name" value="Mannose 6-phosphate receptor domain"/>
    <property type="match status" value="1"/>
</dbReference>
<evidence type="ECO:0000313" key="9">
    <source>
        <dbReference type="Proteomes" id="UP000807025"/>
    </source>
</evidence>
<dbReference type="Gene3D" id="2.70.130.10">
    <property type="entry name" value="Mannose-6-phosphate receptor binding domain"/>
    <property type="match status" value="1"/>
</dbReference>
<keyword evidence="3" id="KW-0256">Endoplasmic reticulum</keyword>
<evidence type="ECO:0000256" key="3">
    <source>
        <dbReference type="ARBA" id="ARBA00022824"/>
    </source>
</evidence>
<feature type="signal peptide" evidence="6">
    <location>
        <begin position="1"/>
        <end position="16"/>
    </location>
</feature>
<protein>
    <recommendedName>
        <fullName evidence="1">Glucosidase 2 subunit beta</fullName>
    </recommendedName>
</protein>
<keyword evidence="5" id="KW-0175">Coiled coil</keyword>
<dbReference type="InterPro" id="IPR009011">
    <property type="entry name" value="Man6P_isomerase_rcpt-bd_dom_sf"/>
</dbReference>
<organism evidence="8 9">
    <name type="scientific">Pleurotus eryngii</name>
    <name type="common">Boletus of the steppes</name>
    <dbReference type="NCBI Taxonomy" id="5323"/>
    <lineage>
        <taxon>Eukaryota</taxon>
        <taxon>Fungi</taxon>
        <taxon>Dikarya</taxon>
        <taxon>Basidiomycota</taxon>
        <taxon>Agaricomycotina</taxon>
        <taxon>Agaricomycetes</taxon>
        <taxon>Agaricomycetidae</taxon>
        <taxon>Agaricales</taxon>
        <taxon>Pleurotineae</taxon>
        <taxon>Pleurotaceae</taxon>
        <taxon>Pleurotus</taxon>
    </lineage>
</organism>
<comment type="caution">
    <text evidence="8">The sequence shown here is derived from an EMBL/GenBank/DDBJ whole genome shotgun (WGS) entry which is preliminary data.</text>
</comment>
<dbReference type="GO" id="GO:0017177">
    <property type="term" value="C:glucosidase II complex"/>
    <property type="evidence" value="ECO:0007669"/>
    <property type="project" value="TreeGrafter"/>
</dbReference>
<reference evidence="8" key="1">
    <citation type="submission" date="2020-11" db="EMBL/GenBank/DDBJ databases">
        <authorList>
            <consortium name="DOE Joint Genome Institute"/>
            <person name="Ahrendt S."/>
            <person name="Riley R."/>
            <person name="Andreopoulos W."/>
            <person name="Labutti K."/>
            <person name="Pangilinan J."/>
            <person name="Ruiz-Duenas F.J."/>
            <person name="Barrasa J.M."/>
            <person name="Sanchez-Garcia M."/>
            <person name="Camarero S."/>
            <person name="Miyauchi S."/>
            <person name="Serrano A."/>
            <person name="Linde D."/>
            <person name="Babiker R."/>
            <person name="Drula E."/>
            <person name="Ayuso-Fernandez I."/>
            <person name="Pacheco R."/>
            <person name="Padilla G."/>
            <person name="Ferreira P."/>
            <person name="Barriuso J."/>
            <person name="Kellner H."/>
            <person name="Castanera R."/>
            <person name="Alfaro M."/>
            <person name="Ramirez L."/>
            <person name="Pisabarro A.G."/>
            <person name="Kuo A."/>
            <person name="Tritt A."/>
            <person name="Lipzen A."/>
            <person name="He G."/>
            <person name="Yan M."/>
            <person name="Ng V."/>
            <person name="Cullen D."/>
            <person name="Martin F."/>
            <person name="Rosso M.-N."/>
            <person name="Henrissat B."/>
            <person name="Hibbett D."/>
            <person name="Martinez A.T."/>
            <person name="Grigoriev I.V."/>
        </authorList>
    </citation>
    <scope>NUCLEOTIDE SEQUENCE</scope>
    <source>
        <strain evidence="8">ATCC 90797</strain>
    </source>
</reference>
<gene>
    <name evidence="8" type="ORF">BDN71DRAFT_1385389</name>
</gene>
<proteinExistence type="predicted"/>
<sequence>MIPLLLLLPLTVPTLASRDKTTGVAPGLLSKYAPSSGDKWSCLDGSKQISWKAVNDDYCDCKDGSDEPGTSACANSTFYCRNDGHIGSTIPSWQVNDGLCEAACCDGSDELSGVCPNRCREIGEAYRTKRDAERKLRKTGAKIRSTYIAYAHKEKKRLELLLQSNVQEIALQEKEVERLRDIAERTESISAAALEHKKESPLYQSIVKHSNALKSLQREHKKHLEREKALGDILDALRKGYNPNYQDMAVLEAVRGWEYLAGLPHINDVGKEDSEAESDGEVKEVTDEPVAEVLEDGMWSEEDLEKNLDPLLNTDYVSLLLEHDEHVQTPASESVLFDLASYIPDSIYPQYEEWKDAVISLLEKLGIVKPSPDAAAGFTDSSKARQALTDAENNLNNLKRDQERAKEDMEDIFNPEGFGAEGEWKKLDGTCLEKDTGEYTYEVCLFGEAKQKPNHGGSTFSLGKFQSWNPNSDVPVGSPDFYSKQTYKHGTRCWNGPERNVILELSCGLENDIQSIIELEKCEYQFTVTTPALCLPLEPENGKNVGKEEL</sequence>
<evidence type="ECO:0000256" key="6">
    <source>
        <dbReference type="SAM" id="SignalP"/>
    </source>
</evidence>
<dbReference type="InterPro" id="IPR036607">
    <property type="entry name" value="PRKCSH"/>
</dbReference>
<keyword evidence="4" id="KW-1015">Disulfide bond</keyword>
<evidence type="ECO:0000259" key="7">
    <source>
        <dbReference type="PROSITE" id="PS51914"/>
    </source>
</evidence>
<evidence type="ECO:0000256" key="2">
    <source>
        <dbReference type="ARBA" id="ARBA00022729"/>
    </source>
</evidence>
<feature type="coiled-coil region" evidence="5">
    <location>
        <begin position="169"/>
        <end position="226"/>
    </location>
</feature>
<dbReference type="InterPro" id="IPR028146">
    <property type="entry name" value="PRKCSH_N"/>
</dbReference>
<dbReference type="PANTHER" id="PTHR12630">
    <property type="entry name" value="N-LINKED OLIGOSACCHARIDE PROCESSING"/>
    <property type="match status" value="1"/>
</dbReference>
<feature type="domain" description="MRH" evidence="7">
    <location>
        <begin position="429"/>
        <end position="536"/>
    </location>
</feature>
<dbReference type="OrthoDB" id="28322at2759"/>
<evidence type="ECO:0000256" key="4">
    <source>
        <dbReference type="ARBA" id="ARBA00023157"/>
    </source>
</evidence>
<feature type="coiled-coil region" evidence="5">
    <location>
        <begin position="381"/>
        <end position="412"/>
    </location>
</feature>
<dbReference type="Proteomes" id="UP000807025">
    <property type="component" value="Unassembled WGS sequence"/>
</dbReference>
<evidence type="ECO:0000256" key="1">
    <source>
        <dbReference type="ARBA" id="ARBA00022387"/>
    </source>
</evidence>
<name>A0A9P6A475_PLEER</name>
<dbReference type="AlphaFoldDB" id="A0A9P6A475"/>
<dbReference type="Pfam" id="PF13015">
    <property type="entry name" value="PRKCSH_1"/>
    <property type="match status" value="1"/>
</dbReference>
<accession>A0A9P6A475</accession>
<evidence type="ECO:0000256" key="5">
    <source>
        <dbReference type="SAM" id="Coils"/>
    </source>
</evidence>
<dbReference type="PANTHER" id="PTHR12630:SF1">
    <property type="entry name" value="GLUCOSIDASE 2 SUBUNIT BETA"/>
    <property type="match status" value="1"/>
</dbReference>
<dbReference type="InterPro" id="IPR044865">
    <property type="entry name" value="MRH_dom"/>
</dbReference>